<dbReference type="GO" id="GO:0008061">
    <property type="term" value="F:chitin binding"/>
    <property type="evidence" value="ECO:0007669"/>
    <property type="project" value="InterPro"/>
</dbReference>
<dbReference type="GO" id="GO:0005576">
    <property type="term" value="C:extracellular region"/>
    <property type="evidence" value="ECO:0007669"/>
    <property type="project" value="InterPro"/>
</dbReference>
<dbReference type="InterPro" id="IPR002557">
    <property type="entry name" value="Chitin-bd_dom"/>
</dbReference>
<dbReference type="WBParaSite" id="PSU_v2.g21009.t1">
    <property type="protein sequence ID" value="PSU_v2.g21009.t1"/>
    <property type="gene ID" value="PSU_v2.g21009"/>
</dbReference>
<evidence type="ECO:0000313" key="5">
    <source>
        <dbReference type="WBParaSite" id="PSU_v2.g21009.t1"/>
    </source>
</evidence>
<feature type="domain" description="Chitin-binding type-2" evidence="3">
    <location>
        <begin position="219"/>
        <end position="277"/>
    </location>
</feature>
<evidence type="ECO:0000256" key="2">
    <source>
        <dbReference type="SAM" id="SignalP"/>
    </source>
</evidence>
<feature type="region of interest" description="Disordered" evidence="1">
    <location>
        <begin position="30"/>
        <end position="129"/>
    </location>
</feature>
<dbReference type="PROSITE" id="PS50940">
    <property type="entry name" value="CHIT_BIND_II"/>
    <property type="match status" value="2"/>
</dbReference>
<evidence type="ECO:0000259" key="3">
    <source>
        <dbReference type="PROSITE" id="PS50940"/>
    </source>
</evidence>
<dbReference type="InterPro" id="IPR036508">
    <property type="entry name" value="Chitin-bd_dom_sf"/>
</dbReference>
<sequence length="284" mass="31350">MVKWFISLLTVAALANAGYTGPAAEAPVLPKNVAPPMHQPQQSYVPQSPPQALPQEHPQVYAPAPAPAQQQPQVYAPAPAPAQQQPQVYAPAPAPAPAQQQPQVYAPAPQPQQPYNQPQQTPARPSFDCRTKSDGLYELGRCQTTYVQCLYGEASLATCPANLVFAKDKCDYTNDCLNPTQPPPPPPQQQQPVSGYARQQQFNKYSKPMVQQAPPKPVETFCQQNNLFEGYHAQGCSHDYFACFPLHTLRLNCPANLYYDIEMQQCDYRHLIKNCGGHRPPPPP</sequence>
<dbReference type="Pfam" id="PF01607">
    <property type="entry name" value="CBM_14"/>
    <property type="match status" value="2"/>
</dbReference>
<feature type="chain" id="PRO_5038123200" evidence="2">
    <location>
        <begin position="18"/>
        <end position="284"/>
    </location>
</feature>
<dbReference type="Gene3D" id="2.170.140.10">
    <property type="entry name" value="Chitin binding domain"/>
    <property type="match status" value="1"/>
</dbReference>
<feature type="signal peptide" evidence="2">
    <location>
        <begin position="1"/>
        <end position="17"/>
    </location>
</feature>
<dbReference type="Gene3D" id="3.20.20.80">
    <property type="entry name" value="Glycosidases"/>
    <property type="match status" value="1"/>
</dbReference>
<feature type="region of interest" description="Disordered" evidence="1">
    <location>
        <begin position="176"/>
        <end position="199"/>
    </location>
</feature>
<keyword evidence="4" id="KW-1185">Reference proteome</keyword>
<evidence type="ECO:0000256" key="1">
    <source>
        <dbReference type="SAM" id="MobiDB-lite"/>
    </source>
</evidence>
<organism evidence="4 5">
    <name type="scientific">Panagrolaimus superbus</name>
    <dbReference type="NCBI Taxonomy" id="310955"/>
    <lineage>
        <taxon>Eukaryota</taxon>
        <taxon>Metazoa</taxon>
        <taxon>Ecdysozoa</taxon>
        <taxon>Nematoda</taxon>
        <taxon>Chromadorea</taxon>
        <taxon>Rhabditida</taxon>
        <taxon>Tylenchina</taxon>
        <taxon>Panagrolaimomorpha</taxon>
        <taxon>Panagrolaimoidea</taxon>
        <taxon>Panagrolaimidae</taxon>
        <taxon>Panagrolaimus</taxon>
    </lineage>
</organism>
<dbReference type="SUPFAM" id="SSF57625">
    <property type="entry name" value="Invertebrate chitin-binding proteins"/>
    <property type="match status" value="2"/>
</dbReference>
<dbReference type="SMART" id="SM00494">
    <property type="entry name" value="ChtBD2"/>
    <property type="match status" value="2"/>
</dbReference>
<accession>A0A914YPR6</accession>
<evidence type="ECO:0000313" key="4">
    <source>
        <dbReference type="Proteomes" id="UP000887577"/>
    </source>
</evidence>
<dbReference type="PRINTS" id="PR01217">
    <property type="entry name" value="PRICHEXTENSN"/>
</dbReference>
<proteinExistence type="predicted"/>
<name>A0A914YPR6_9BILA</name>
<dbReference type="Proteomes" id="UP000887577">
    <property type="component" value="Unplaced"/>
</dbReference>
<feature type="domain" description="Chitin-binding type-2" evidence="3">
    <location>
        <begin position="126"/>
        <end position="178"/>
    </location>
</feature>
<feature type="compositionally biased region" description="Low complexity" evidence="1">
    <location>
        <begin position="58"/>
        <end position="120"/>
    </location>
</feature>
<keyword evidence="2" id="KW-0732">Signal</keyword>
<reference evidence="5" key="1">
    <citation type="submission" date="2022-11" db="UniProtKB">
        <authorList>
            <consortium name="WormBaseParasite"/>
        </authorList>
    </citation>
    <scope>IDENTIFICATION</scope>
</reference>
<dbReference type="AlphaFoldDB" id="A0A914YPR6"/>
<feature type="compositionally biased region" description="Pro residues" evidence="1">
    <location>
        <begin position="180"/>
        <end position="189"/>
    </location>
</feature>
<protein>
    <submittedName>
        <fullName evidence="5">Chitin-binding type-2 domain-containing protein</fullName>
    </submittedName>
</protein>